<organism evidence="3 4">
    <name type="scientific">Mycolicibacterium neoaurum VKM Ac-1815D</name>
    <dbReference type="NCBI Taxonomy" id="700508"/>
    <lineage>
        <taxon>Bacteria</taxon>
        <taxon>Bacillati</taxon>
        <taxon>Actinomycetota</taxon>
        <taxon>Actinomycetes</taxon>
        <taxon>Mycobacteriales</taxon>
        <taxon>Mycobacteriaceae</taxon>
        <taxon>Mycolicibacterium</taxon>
    </lineage>
</organism>
<dbReference type="KEGG" id="mne:D174_20580"/>
<evidence type="ECO:0000313" key="4">
    <source>
        <dbReference type="Proteomes" id="UP000018763"/>
    </source>
</evidence>
<protein>
    <submittedName>
        <fullName evidence="3">Acyltransferase</fullName>
    </submittedName>
</protein>
<keyword evidence="3" id="KW-0808">Transferase</keyword>
<dbReference type="InterPro" id="IPR050879">
    <property type="entry name" value="Acyltransferase_3"/>
</dbReference>
<evidence type="ECO:0000313" key="3">
    <source>
        <dbReference type="EMBL" id="AHC26800.1"/>
    </source>
</evidence>
<accession>V5XED3</accession>
<dbReference type="AlphaFoldDB" id="V5XED3"/>
<feature type="transmembrane region" description="Helical" evidence="1">
    <location>
        <begin position="369"/>
        <end position="387"/>
    </location>
</feature>
<dbReference type="GO" id="GO:0016747">
    <property type="term" value="F:acyltransferase activity, transferring groups other than amino-acyl groups"/>
    <property type="evidence" value="ECO:0007669"/>
    <property type="project" value="InterPro"/>
</dbReference>
<dbReference type="eggNOG" id="COG1835">
    <property type="taxonomic scope" value="Bacteria"/>
</dbReference>
<evidence type="ECO:0000259" key="2">
    <source>
        <dbReference type="Pfam" id="PF01757"/>
    </source>
</evidence>
<feature type="transmembrane region" description="Helical" evidence="1">
    <location>
        <begin position="98"/>
        <end position="116"/>
    </location>
</feature>
<keyword evidence="1" id="KW-0472">Membrane</keyword>
<keyword evidence="1" id="KW-0812">Transmembrane</keyword>
<dbReference type="GO" id="GO:0009103">
    <property type="term" value="P:lipopolysaccharide biosynthetic process"/>
    <property type="evidence" value="ECO:0007669"/>
    <property type="project" value="TreeGrafter"/>
</dbReference>
<dbReference type="GeneID" id="43451853"/>
<dbReference type="GO" id="GO:0016020">
    <property type="term" value="C:membrane"/>
    <property type="evidence" value="ECO:0007669"/>
    <property type="project" value="TreeGrafter"/>
</dbReference>
<feature type="transmembrane region" description="Helical" evidence="1">
    <location>
        <begin position="222"/>
        <end position="240"/>
    </location>
</feature>
<name>V5XED3_MYCNE</name>
<dbReference type="PANTHER" id="PTHR23028:SF53">
    <property type="entry name" value="ACYL_TRANSF_3 DOMAIN-CONTAINING PROTEIN"/>
    <property type="match status" value="1"/>
</dbReference>
<keyword evidence="3" id="KW-0012">Acyltransferase</keyword>
<feature type="transmembrane region" description="Helical" evidence="1">
    <location>
        <begin position="60"/>
        <end position="78"/>
    </location>
</feature>
<proteinExistence type="predicted"/>
<dbReference type="HOGENOM" id="CLU_005679_1_3_11"/>
<keyword evidence="4" id="KW-1185">Reference proteome</keyword>
<dbReference type="Proteomes" id="UP000018763">
    <property type="component" value="Chromosome"/>
</dbReference>
<sequence length="400" mass="44130">MTSQRDAQGGLESVSATGRVDALTGVRAVAALLVVLTHAAYTTGKYPQGFTGSFWSRAEIGVPIFFVLSGFLLFRPWVRASAAGLPSPSVRRYAWHRVRRIMPAYVVTVLVAYAVYHFREAGPNPGHTWEGLLRNLTLTQIYTDNYLYSYLHQGMTQMWSLAVEVAFYLVLPVLAWLLLVVLCRRRWRPGLLLTGLGVLFAISPAWLWLVHSTDFLPDAAPLWLPTYLAWFVGGMLLAVWEAAGVRAYAMLCLPLAVICYLIAATPLAGAPTTSPALLSEAVVKTVFYMAIATLVVAPLALTGSAPLALTGSALTGSAPGQTGWYYRAMASRPMVFLGEISYEIFLIHLILMELVMVEVLRFPIYTGSMWALFFGTMVATVPLAWLLHRLTRVRDRPSRN</sequence>
<dbReference type="RefSeq" id="WP_019510443.1">
    <property type="nucleotide sequence ID" value="NC_023036.2"/>
</dbReference>
<evidence type="ECO:0000256" key="1">
    <source>
        <dbReference type="SAM" id="Phobius"/>
    </source>
</evidence>
<feature type="transmembrane region" description="Helical" evidence="1">
    <location>
        <begin position="165"/>
        <end position="183"/>
    </location>
</feature>
<feature type="transmembrane region" description="Helical" evidence="1">
    <location>
        <begin position="247"/>
        <end position="267"/>
    </location>
</feature>
<reference evidence="3 4" key="1">
    <citation type="journal article" date="2014" name="Genome Announc.">
        <title>Complete Genome Sequence of Sterol-Transforming Mycobacterium neoaurum Strain VKM Ac-1815D.</title>
        <authorList>
            <person name="Shtratnikova V.Y."/>
            <person name="Bragin E.Y."/>
            <person name="Dovbnya D.V."/>
            <person name="Pekov Y.A."/>
            <person name="Schelkunov M.I."/>
            <person name="Strizhov N."/>
            <person name="Ivashina T.V."/>
            <person name="Ashapkin V.V."/>
            <person name="Donova M.V."/>
        </authorList>
    </citation>
    <scope>NUCLEOTIDE SEQUENCE [LARGE SCALE GENOMIC DNA]</scope>
    <source>
        <strain evidence="3 4">VKM Ac-1815D</strain>
    </source>
</reference>
<dbReference type="Pfam" id="PF01757">
    <property type="entry name" value="Acyl_transf_3"/>
    <property type="match status" value="1"/>
</dbReference>
<dbReference type="InterPro" id="IPR002656">
    <property type="entry name" value="Acyl_transf_3_dom"/>
</dbReference>
<feature type="domain" description="Acyltransferase 3" evidence="2">
    <location>
        <begin position="22"/>
        <end position="388"/>
    </location>
</feature>
<feature type="transmembrane region" description="Helical" evidence="1">
    <location>
        <begin position="287"/>
        <end position="314"/>
    </location>
</feature>
<keyword evidence="1" id="KW-1133">Transmembrane helix</keyword>
<feature type="transmembrane region" description="Helical" evidence="1">
    <location>
        <begin position="20"/>
        <end position="40"/>
    </location>
</feature>
<dbReference type="EMBL" id="CP006936">
    <property type="protein sequence ID" value="AHC26800.1"/>
    <property type="molecule type" value="Genomic_DNA"/>
</dbReference>
<feature type="transmembrane region" description="Helical" evidence="1">
    <location>
        <begin position="335"/>
        <end position="357"/>
    </location>
</feature>
<dbReference type="PANTHER" id="PTHR23028">
    <property type="entry name" value="ACETYLTRANSFERASE"/>
    <property type="match status" value="1"/>
</dbReference>
<feature type="transmembrane region" description="Helical" evidence="1">
    <location>
        <begin position="190"/>
        <end position="210"/>
    </location>
</feature>
<gene>
    <name evidence="3" type="ORF">D174_20580</name>
</gene>